<protein>
    <submittedName>
        <fullName evidence="1">Flavin-containing monooxygenase</fullName>
        <ecNumber evidence="1">1.14.13.-</ecNumber>
    </submittedName>
</protein>
<keyword evidence="1" id="KW-0560">Oxidoreductase</keyword>
<dbReference type="Proteomes" id="UP001595868">
    <property type="component" value="Unassembled WGS sequence"/>
</dbReference>
<dbReference type="GO" id="GO:0004497">
    <property type="term" value="F:monooxygenase activity"/>
    <property type="evidence" value="ECO:0007669"/>
    <property type="project" value="UniProtKB-KW"/>
</dbReference>
<dbReference type="PANTHER" id="PTHR42877:SF4">
    <property type="entry name" value="FAD_NAD(P)-BINDING DOMAIN-CONTAINING PROTEIN-RELATED"/>
    <property type="match status" value="1"/>
</dbReference>
<proteinExistence type="predicted"/>
<name>A0ABV8KTP7_9ACTN</name>
<evidence type="ECO:0000313" key="1">
    <source>
        <dbReference type="EMBL" id="MFC4109277.1"/>
    </source>
</evidence>
<evidence type="ECO:0000313" key="2">
    <source>
        <dbReference type="Proteomes" id="UP001595868"/>
    </source>
</evidence>
<dbReference type="EC" id="1.14.13.-" evidence="1"/>
<dbReference type="InterPro" id="IPR051209">
    <property type="entry name" value="FAD-bind_Monooxygenase_sf"/>
</dbReference>
<dbReference type="PRINTS" id="PR00411">
    <property type="entry name" value="PNDRDTASEI"/>
</dbReference>
<dbReference type="EMBL" id="JBHSBN010000022">
    <property type="protein sequence ID" value="MFC4109277.1"/>
    <property type="molecule type" value="Genomic_DNA"/>
</dbReference>
<dbReference type="PANTHER" id="PTHR42877">
    <property type="entry name" value="L-ORNITHINE N(5)-MONOOXYGENASE-RELATED"/>
    <property type="match status" value="1"/>
</dbReference>
<dbReference type="InterPro" id="IPR036188">
    <property type="entry name" value="FAD/NAD-bd_sf"/>
</dbReference>
<organism evidence="1 2">
    <name type="scientific">Micromonospora zhanjiangensis</name>
    <dbReference type="NCBI Taxonomy" id="1522057"/>
    <lineage>
        <taxon>Bacteria</taxon>
        <taxon>Bacillati</taxon>
        <taxon>Actinomycetota</taxon>
        <taxon>Actinomycetes</taxon>
        <taxon>Micromonosporales</taxon>
        <taxon>Micromonosporaceae</taxon>
        <taxon>Micromonospora</taxon>
    </lineage>
</organism>
<gene>
    <name evidence="1" type="ORF">ACFOX0_25525</name>
</gene>
<keyword evidence="2" id="KW-1185">Reference proteome</keyword>
<keyword evidence="1" id="KW-0503">Monooxygenase</keyword>
<dbReference type="Pfam" id="PF13738">
    <property type="entry name" value="Pyr_redox_3"/>
    <property type="match status" value="1"/>
</dbReference>
<reference evidence="2" key="1">
    <citation type="journal article" date="2019" name="Int. J. Syst. Evol. Microbiol.">
        <title>The Global Catalogue of Microorganisms (GCM) 10K type strain sequencing project: providing services to taxonomists for standard genome sequencing and annotation.</title>
        <authorList>
            <consortium name="The Broad Institute Genomics Platform"/>
            <consortium name="The Broad Institute Genome Sequencing Center for Infectious Disease"/>
            <person name="Wu L."/>
            <person name="Ma J."/>
        </authorList>
    </citation>
    <scope>NUCLEOTIDE SEQUENCE [LARGE SCALE GENOMIC DNA]</scope>
    <source>
        <strain evidence="2">2902at01</strain>
    </source>
</reference>
<sequence length="504" mass="55367">MTSDDGRRRVRIAIIGAGFGGIGTAIRLRQRGYHDFLVFDRGTQVGGTWRDNTYPGCACDVPSLMYSLSFAANPDWTRSFSGQPEIWAYLRRCVDRFGLAPHLRLRHEVTAATWDDAQRCWLLDTSAGRYRADLLVAAGGPLSEPAVPALPGLATFTGEVFHSARWNHGLDLTGRRVAVVGTGASAIQFVPEIAPVVDRLTVFQRTAPWVLPRVDRPTRDWERRLYRTVPGARRLARAGVYWGRELAATAFLRPALMRSAQAVARRHLRAAVADPALRAALTPNYTMGCKRVLLSNDWYPALVRPNVAVVPHGVAEVRPGSVVAADGTAHDVDTIIFGTGFHVTDLPLAERITGRDGRTLAASWAGSMRAYRGTSVAGFPNLFLLLGPNSGLGHNSVVFMIECQIDQLLGLLGHLDRTGAVAVEPTERAQRAYVARIDRKMAGTVWSRGGCRSWYLDATGRNSTLWPGYTWSYWLRTRRFDAAAYRAVTPAPPVDAGVRGRADR</sequence>
<dbReference type="RefSeq" id="WP_377550471.1">
    <property type="nucleotide sequence ID" value="NZ_JBHSBN010000022.1"/>
</dbReference>
<accession>A0ABV8KTP7</accession>
<dbReference type="Gene3D" id="3.50.50.60">
    <property type="entry name" value="FAD/NAD(P)-binding domain"/>
    <property type="match status" value="2"/>
</dbReference>
<dbReference type="SUPFAM" id="SSF51905">
    <property type="entry name" value="FAD/NAD(P)-binding domain"/>
    <property type="match status" value="1"/>
</dbReference>
<comment type="caution">
    <text evidence="1">The sequence shown here is derived from an EMBL/GenBank/DDBJ whole genome shotgun (WGS) entry which is preliminary data.</text>
</comment>